<evidence type="ECO:0000256" key="7">
    <source>
        <dbReference type="ARBA" id="ARBA00022840"/>
    </source>
</evidence>
<dbReference type="Pfam" id="PF00696">
    <property type="entry name" value="AA_kinase"/>
    <property type="match status" value="1"/>
</dbReference>
<dbReference type="RefSeq" id="WP_140604991.1">
    <property type="nucleotide sequence ID" value="NZ_SAWY01000036.1"/>
</dbReference>
<dbReference type="GO" id="GO:0004349">
    <property type="term" value="F:glutamate 5-kinase activity"/>
    <property type="evidence" value="ECO:0007669"/>
    <property type="project" value="UniProtKB-UniRule"/>
</dbReference>
<dbReference type="Gene3D" id="3.40.1160.10">
    <property type="entry name" value="Acetylglutamate kinase-like"/>
    <property type="match status" value="1"/>
</dbReference>
<gene>
    <name evidence="8 10" type="primary">proB</name>
    <name evidence="10" type="ORF">EPA86_14855</name>
</gene>
<evidence type="ECO:0000313" key="11">
    <source>
        <dbReference type="Proteomes" id="UP000315303"/>
    </source>
</evidence>
<dbReference type="PANTHER" id="PTHR43654">
    <property type="entry name" value="GLUTAMATE 5-KINASE"/>
    <property type="match status" value="1"/>
</dbReference>
<dbReference type="NCBIfam" id="TIGR00451">
    <property type="entry name" value="unchar_dom_2"/>
    <property type="match status" value="1"/>
</dbReference>
<dbReference type="InterPro" id="IPR011529">
    <property type="entry name" value="Glu_5kinase"/>
</dbReference>
<dbReference type="PROSITE" id="PS50890">
    <property type="entry name" value="PUA"/>
    <property type="match status" value="1"/>
</dbReference>
<dbReference type="PRINTS" id="PR00474">
    <property type="entry name" value="GLU5KINASE"/>
</dbReference>
<keyword evidence="2 8" id="KW-0028">Amino-acid biosynthesis</keyword>
<sequence>MNFKRAVIKVGSALIAPTSDGCSGKYALAIAQFITNCQHQGKEIILVSSGGVAAGRSLIHHGSPKLSVATKKAMASVGQMQMMANWQRFFDNPCSQILITQSDLADRERFISIKQTINIQLANGVLPIVNENDTVTTDDLTVGDNDNLAALVAQVCEADSLFILSDIDGVFTKDPKVNDDAQLIPEINEITDEIYAMAGTSRNHLATGGMKTKIQAAEKAVEHGINTYIVNGTKSQVFASLLNKVNPGTRFAADKDIITAKKHWLKHTLKSRGQIILDAGAVNALINKGASLLPSGIQEVANNFKAGDTIELIDGQSKRIIAKGISLYSYHDLKRIMGKHSDEIDGILGHDLGDVVVHRDDMVLISNERNNTKT</sequence>
<dbReference type="Gene3D" id="2.30.130.10">
    <property type="entry name" value="PUA domain"/>
    <property type="match status" value="1"/>
</dbReference>
<dbReference type="InterPro" id="IPR019797">
    <property type="entry name" value="Glutamate_5-kinase_CS"/>
</dbReference>
<feature type="binding site" evidence="8">
    <location>
        <begin position="165"/>
        <end position="166"/>
    </location>
    <ligand>
        <name>ATP</name>
        <dbReference type="ChEBI" id="CHEBI:30616"/>
    </ligand>
</feature>
<dbReference type="InterPro" id="IPR001048">
    <property type="entry name" value="Asp/Glu/Uridylate_kinase"/>
</dbReference>
<comment type="caution">
    <text evidence="10">The sequence shown here is derived from an EMBL/GenBank/DDBJ whole genome shotgun (WGS) entry which is preliminary data.</text>
</comment>
<evidence type="ECO:0000256" key="3">
    <source>
        <dbReference type="ARBA" id="ARBA00022650"/>
    </source>
</evidence>
<comment type="similarity">
    <text evidence="8">Belongs to the glutamate 5-kinase family.</text>
</comment>
<comment type="function">
    <text evidence="8">Catalyzes the transfer of a phosphate group to glutamate to form L-glutamate 5-phosphate.</text>
</comment>
<keyword evidence="1 8" id="KW-0963">Cytoplasm</keyword>
<keyword evidence="7 8" id="KW-0067">ATP-binding</keyword>
<dbReference type="GO" id="GO:0003723">
    <property type="term" value="F:RNA binding"/>
    <property type="evidence" value="ECO:0007669"/>
    <property type="project" value="InterPro"/>
</dbReference>
<feature type="binding site" evidence="8">
    <location>
        <begin position="207"/>
        <end position="213"/>
    </location>
    <ligand>
        <name>ATP</name>
        <dbReference type="ChEBI" id="CHEBI:30616"/>
    </ligand>
</feature>
<feature type="domain" description="PUA" evidence="9">
    <location>
        <begin position="273"/>
        <end position="357"/>
    </location>
</feature>
<feature type="binding site" evidence="8">
    <location>
        <position position="9"/>
    </location>
    <ligand>
        <name>ATP</name>
        <dbReference type="ChEBI" id="CHEBI:30616"/>
    </ligand>
</feature>
<dbReference type="PROSITE" id="PS00902">
    <property type="entry name" value="GLUTAMATE_5_KINASE"/>
    <property type="match status" value="1"/>
</dbReference>
<dbReference type="CDD" id="cd04242">
    <property type="entry name" value="AAK_G5K_ProB"/>
    <property type="match status" value="1"/>
</dbReference>
<dbReference type="InterPro" id="IPR001057">
    <property type="entry name" value="Glu/AcGlu_kinase"/>
</dbReference>
<keyword evidence="6 8" id="KW-0418">Kinase</keyword>
<keyword evidence="4 8" id="KW-0808">Transferase</keyword>
<feature type="binding site" evidence="8">
    <location>
        <position position="49"/>
    </location>
    <ligand>
        <name>substrate</name>
    </ligand>
</feature>
<protein>
    <recommendedName>
        <fullName evidence="8">Glutamate 5-kinase</fullName>
        <ecNumber evidence="8">2.7.2.11</ecNumber>
    </recommendedName>
    <alternativeName>
        <fullName evidence="8">Gamma-glutamyl kinase</fullName>
        <shortName evidence="8">GK</shortName>
    </alternativeName>
</protein>
<accession>A0A502KTB1</accession>
<dbReference type="OrthoDB" id="9804434at2"/>
<dbReference type="NCBIfam" id="TIGR01027">
    <property type="entry name" value="proB"/>
    <property type="match status" value="1"/>
</dbReference>
<dbReference type="CDD" id="cd21157">
    <property type="entry name" value="PUA_G5K"/>
    <property type="match status" value="1"/>
</dbReference>
<dbReference type="GO" id="GO:0055129">
    <property type="term" value="P:L-proline biosynthetic process"/>
    <property type="evidence" value="ECO:0007669"/>
    <property type="project" value="UniProtKB-UniRule"/>
</dbReference>
<evidence type="ECO:0000256" key="6">
    <source>
        <dbReference type="ARBA" id="ARBA00022777"/>
    </source>
</evidence>
<keyword evidence="3 8" id="KW-0641">Proline biosynthesis</keyword>
<dbReference type="PIRSF" id="PIRSF000729">
    <property type="entry name" value="GK"/>
    <property type="match status" value="1"/>
</dbReference>
<dbReference type="InterPro" id="IPR015947">
    <property type="entry name" value="PUA-like_sf"/>
</dbReference>
<dbReference type="InterPro" id="IPR036393">
    <property type="entry name" value="AceGlu_kinase-like_sf"/>
</dbReference>
<dbReference type="AlphaFoldDB" id="A0A502KTB1"/>
<evidence type="ECO:0000256" key="1">
    <source>
        <dbReference type="ARBA" id="ARBA00022490"/>
    </source>
</evidence>
<dbReference type="SUPFAM" id="SSF88697">
    <property type="entry name" value="PUA domain-like"/>
    <property type="match status" value="1"/>
</dbReference>
<organism evidence="10 11">
    <name type="scientific">Litorilituus lipolyticus</name>
    <dbReference type="NCBI Taxonomy" id="2491017"/>
    <lineage>
        <taxon>Bacteria</taxon>
        <taxon>Pseudomonadati</taxon>
        <taxon>Pseudomonadota</taxon>
        <taxon>Gammaproteobacteria</taxon>
        <taxon>Alteromonadales</taxon>
        <taxon>Colwelliaceae</taxon>
        <taxon>Litorilituus</taxon>
    </lineage>
</organism>
<dbReference type="SMART" id="SM00359">
    <property type="entry name" value="PUA"/>
    <property type="match status" value="1"/>
</dbReference>
<proteinExistence type="inferred from homology"/>
<dbReference type="InterPro" id="IPR036974">
    <property type="entry name" value="PUA_sf"/>
</dbReference>
<evidence type="ECO:0000256" key="4">
    <source>
        <dbReference type="ARBA" id="ARBA00022679"/>
    </source>
</evidence>
<keyword evidence="5 8" id="KW-0547">Nucleotide-binding</keyword>
<dbReference type="EC" id="2.7.2.11" evidence="8"/>
<dbReference type="InterPro" id="IPR002478">
    <property type="entry name" value="PUA"/>
</dbReference>
<evidence type="ECO:0000256" key="5">
    <source>
        <dbReference type="ARBA" id="ARBA00022741"/>
    </source>
</evidence>
<comment type="catalytic activity">
    <reaction evidence="8">
        <text>L-glutamate + ATP = L-glutamyl 5-phosphate + ADP</text>
        <dbReference type="Rhea" id="RHEA:14877"/>
        <dbReference type="ChEBI" id="CHEBI:29985"/>
        <dbReference type="ChEBI" id="CHEBI:30616"/>
        <dbReference type="ChEBI" id="CHEBI:58274"/>
        <dbReference type="ChEBI" id="CHEBI:456216"/>
        <dbReference type="EC" id="2.7.2.11"/>
    </reaction>
</comment>
<dbReference type="SUPFAM" id="SSF53633">
    <property type="entry name" value="Carbamate kinase-like"/>
    <property type="match status" value="1"/>
</dbReference>
<evidence type="ECO:0000313" key="10">
    <source>
        <dbReference type="EMBL" id="TPH13465.1"/>
    </source>
</evidence>
<feature type="binding site" evidence="8">
    <location>
        <position position="145"/>
    </location>
    <ligand>
        <name>substrate</name>
    </ligand>
</feature>
<dbReference type="InterPro" id="IPR004521">
    <property type="entry name" value="Uncharacterised_CHP00451"/>
</dbReference>
<keyword evidence="11" id="KW-1185">Reference proteome</keyword>
<dbReference type="InterPro" id="IPR041739">
    <property type="entry name" value="G5K_ProB"/>
</dbReference>
<dbReference type="UniPathway" id="UPA00098">
    <property type="reaction ID" value="UER00359"/>
</dbReference>
<dbReference type="FunFam" id="3.40.1160.10:FF:000018">
    <property type="entry name" value="Glutamate 5-kinase"/>
    <property type="match status" value="1"/>
</dbReference>
<comment type="pathway">
    <text evidence="8">Amino-acid biosynthesis; L-proline biosynthesis; L-glutamate 5-semialdehyde from L-glutamate: step 1/2.</text>
</comment>
<evidence type="ECO:0000256" key="2">
    <source>
        <dbReference type="ARBA" id="ARBA00022605"/>
    </source>
</evidence>
<dbReference type="Pfam" id="PF01472">
    <property type="entry name" value="PUA"/>
    <property type="match status" value="1"/>
</dbReference>
<evidence type="ECO:0000259" key="9">
    <source>
        <dbReference type="SMART" id="SM00359"/>
    </source>
</evidence>
<dbReference type="InterPro" id="IPR005715">
    <property type="entry name" value="Glu_5kinase/COase_Synthase"/>
</dbReference>
<dbReference type="GO" id="GO:0005829">
    <property type="term" value="C:cytosol"/>
    <property type="evidence" value="ECO:0007669"/>
    <property type="project" value="TreeGrafter"/>
</dbReference>
<reference evidence="10 11" key="1">
    <citation type="submission" date="2019-01" db="EMBL/GenBank/DDBJ databases">
        <title>Litorilituus lipolytica sp. nov., isolated from intertidal sand of the Yellow Sea in China.</title>
        <authorList>
            <person name="Liu A."/>
        </authorList>
    </citation>
    <scope>NUCLEOTIDE SEQUENCE [LARGE SCALE GENOMIC DNA]</scope>
    <source>
        <strain evidence="10 11">RZ04</strain>
    </source>
</reference>
<dbReference type="Proteomes" id="UP000315303">
    <property type="component" value="Unassembled WGS sequence"/>
</dbReference>
<comment type="subcellular location">
    <subcellularLocation>
        <location evidence="8">Cytoplasm</location>
    </subcellularLocation>
</comment>
<feature type="binding site" evidence="8">
    <location>
        <position position="133"/>
    </location>
    <ligand>
        <name>substrate</name>
    </ligand>
</feature>
<name>A0A502KTB1_9GAMM</name>
<dbReference type="EMBL" id="SAWY01000036">
    <property type="protein sequence ID" value="TPH13465.1"/>
    <property type="molecule type" value="Genomic_DNA"/>
</dbReference>
<dbReference type="HAMAP" id="MF_00456">
    <property type="entry name" value="ProB"/>
    <property type="match status" value="1"/>
</dbReference>
<dbReference type="GO" id="GO:0005524">
    <property type="term" value="F:ATP binding"/>
    <property type="evidence" value="ECO:0007669"/>
    <property type="project" value="UniProtKB-KW"/>
</dbReference>
<dbReference type="PANTHER" id="PTHR43654:SF1">
    <property type="entry name" value="ISOPENTENYL PHOSPHATE KINASE"/>
    <property type="match status" value="1"/>
</dbReference>
<evidence type="ECO:0000256" key="8">
    <source>
        <dbReference type="HAMAP-Rule" id="MF_00456"/>
    </source>
</evidence>